<dbReference type="GO" id="GO:1904680">
    <property type="term" value="F:peptide transmembrane transporter activity"/>
    <property type="evidence" value="ECO:0007669"/>
    <property type="project" value="TreeGrafter"/>
</dbReference>
<dbReference type="EMBL" id="FNIB01000010">
    <property type="protein sequence ID" value="SDO09516.1"/>
    <property type="molecule type" value="Genomic_DNA"/>
</dbReference>
<dbReference type="Pfam" id="PF00496">
    <property type="entry name" value="SBP_bac_5"/>
    <property type="match status" value="1"/>
</dbReference>
<name>A0A4R8V6B1_9MICO</name>
<evidence type="ECO:0000313" key="3">
    <source>
        <dbReference type="EMBL" id="SDO09516.1"/>
    </source>
</evidence>
<dbReference type="GO" id="GO:0043190">
    <property type="term" value="C:ATP-binding cassette (ABC) transporter complex"/>
    <property type="evidence" value="ECO:0007669"/>
    <property type="project" value="InterPro"/>
</dbReference>
<dbReference type="PROSITE" id="PS51257">
    <property type="entry name" value="PROKAR_LIPOPROTEIN"/>
    <property type="match status" value="1"/>
</dbReference>
<dbReference type="InterPro" id="IPR039424">
    <property type="entry name" value="SBP_5"/>
</dbReference>
<evidence type="ECO:0000256" key="1">
    <source>
        <dbReference type="SAM" id="SignalP"/>
    </source>
</evidence>
<feature type="domain" description="Solute-binding protein family 5" evidence="2">
    <location>
        <begin position="85"/>
        <end position="450"/>
    </location>
</feature>
<evidence type="ECO:0000313" key="4">
    <source>
        <dbReference type="EMBL" id="TFB76776.1"/>
    </source>
</evidence>
<sequence length="550" mass="59070">MRTRAHSTSRLRAAAAVIAAIALVSGCAATSPSAPANANTLTYAINGGTLSGGKMDIHSSAFQATALVMRNSFDSLVYEKADGSFVPWLATSWQISDDGLHYTFDLRGEVTFHDGEPFNAEAVKANFEHVVAPETASADAASLIGYAETGGFYAGTEVIDEFTVRVNFSQPYAPFLQAVSTAKLGFYSPATLRDNAAQLSAGGPGNSVGTGPYVLSEYTPDQSIVFTANENYDWAPEGSSHQGAPAIDTLEFRILPESSVRTGALTSGQAQIASDITPNTVSQIGDDFSIQNVTMPGLPYTLFLNEAHGVFADENVRRAFALGVDIGPAVETIYQGQAERAWSILSPATPNSYDPSLEDSWAFDPDQANALLDASGWTERDSEGYRTKGGARLSAQWLAYTPVSDANASLGDVVQSDLRDIGFEIVRDNREIAQYYEAFDARDYDLSDWSFPSVDADVLRAHLHSGGYKNGSSTADPVVDQLLDDAIATSDPTEREALYQQLQQWNATHVVMVPITVPTAITAYIKTIENLSFDLYGQPLFYEASLTTAP</sequence>
<dbReference type="InterPro" id="IPR030678">
    <property type="entry name" value="Peptide/Ni-bd"/>
</dbReference>
<dbReference type="GO" id="GO:0042597">
    <property type="term" value="C:periplasmic space"/>
    <property type="evidence" value="ECO:0007669"/>
    <property type="project" value="UniProtKB-ARBA"/>
</dbReference>
<dbReference type="PANTHER" id="PTHR30290">
    <property type="entry name" value="PERIPLASMIC BINDING COMPONENT OF ABC TRANSPORTER"/>
    <property type="match status" value="1"/>
</dbReference>
<evidence type="ECO:0000259" key="2">
    <source>
        <dbReference type="Pfam" id="PF00496"/>
    </source>
</evidence>
<evidence type="ECO:0000313" key="5">
    <source>
        <dbReference type="Proteomes" id="UP000199639"/>
    </source>
</evidence>
<protein>
    <submittedName>
        <fullName evidence="4">ABC transporter substrate-binding protein</fullName>
    </submittedName>
    <submittedName>
        <fullName evidence="3">Peptide/nickel transport system substrate-binding protein</fullName>
    </submittedName>
</protein>
<dbReference type="STRING" id="1424659.SAMN05216368_11046"/>
<feature type="signal peptide" evidence="1">
    <location>
        <begin position="1"/>
        <end position="38"/>
    </location>
</feature>
<dbReference type="Gene3D" id="3.40.190.10">
    <property type="entry name" value="Periplasmic binding protein-like II"/>
    <property type="match status" value="1"/>
</dbReference>
<dbReference type="Proteomes" id="UP000199639">
    <property type="component" value="Unassembled WGS sequence"/>
</dbReference>
<dbReference type="Proteomes" id="UP000298252">
    <property type="component" value="Unassembled WGS sequence"/>
</dbReference>
<dbReference type="Gene3D" id="3.10.105.10">
    <property type="entry name" value="Dipeptide-binding Protein, Domain 3"/>
    <property type="match status" value="1"/>
</dbReference>
<keyword evidence="6" id="KW-1185">Reference proteome</keyword>
<dbReference type="RefSeq" id="WP_092341490.1">
    <property type="nucleotide sequence ID" value="NZ_FNIB01000010.1"/>
</dbReference>
<dbReference type="CDD" id="cd08492">
    <property type="entry name" value="PBP2_NikA_DppA_OppA_like_15"/>
    <property type="match status" value="1"/>
</dbReference>
<dbReference type="AlphaFoldDB" id="A0A4R8V6B1"/>
<dbReference type="EMBL" id="SOFD01000026">
    <property type="protein sequence ID" value="TFB76776.1"/>
    <property type="molecule type" value="Genomic_DNA"/>
</dbReference>
<reference evidence="3 5" key="1">
    <citation type="submission" date="2016-10" db="EMBL/GenBank/DDBJ databases">
        <authorList>
            <person name="Varghese N."/>
            <person name="Submissions S."/>
        </authorList>
    </citation>
    <scope>NUCLEOTIDE SEQUENCE [LARGE SCALE GENOMIC DNA]</scope>
    <source>
        <strain evidence="3 5">CGMCC 1.11215</strain>
    </source>
</reference>
<dbReference type="SUPFAM" id="SSF53850">
    <property type="entry name" value="Periplasmic binding protein-like II"/>
    <property type="match status" value="1"/>
</dbReference>
<evidence type="ECO:0000313" key="6">
    <source>
        <dbReference type="Proteomes" id="UP000298252"/>
    </source>
</evidence>
<accession>A0A4R8V6B1</accession>
<proteinExistence type="predicted"/>
<dbReference type="GO" id="GO:0015833">
    <property type="term" value="P:peptide transport"/>
    <property type="evidence" value="ECO:0007669"/>
    <property type="project" value="TreeGrafter"/>
</dbReference>
<feature type="chain" id="PRO_5044608964" evidence="1">
    <location>
        <begin position="39"/>
        <end position="550"/>
    </location>
</feature>
<dbReference type="InterPro" id="IPR000914">
    <property type="entry name" value="SBP_5_dom"/>
</dbReference>
<keyword evidence="1" id="KW-0732">Signal</keyword>
<reference evidence="4 6" key="2">
    <citation type="submission" date="2019-03" db="EMBL/GenBank/DDBJ databases">
        <title>Genomics of glacier-inhabiting Cryobacterium strains.</title>
        <authorList>
            <person name="Liu Q."/>
            <person name="Xin Y.-H."/>
        </authorList>
    </citation>
    <scope>NUCLEOTIDE SEQUENCE [LARGE SCALE GENOMIC DNA]</scope>
    <source>
        <strain evidence="4 6">Hh8</strain>
    </source>
</reference>
<dbReference type="PIRSF" id="PIRSF002741">
    <property type="entry name" value="MppA"/>
    <property type="match status" value="1"/>
</dbReference>
<gene>
    <name evidence="4" type="ORF">E3O21_10290</name>
    <name evidence="3" type="ORF">SAMN05216368_11046</name>
</gene>
<organism evidence="3 5">
    <name type="scientific">Cryobacterium flavum</name>
    <dbReference type="NCBI Taxonomy" id="1424659"/>
    <lineage>
        <taxon>Bacteria</taxon>
        <taxon>Bacillati</taxon>
        <taxon>Actinomycetota</taxon>
        <taxon>Actinomycetes</taxon>
        <taxon>Micrococcales</taxon>
        <taxon>Microbacteriaceae</taxon>
        <taxon>Cryobacterium</taxon>
    </lineage>
</organism>